<feature type="compositionally biased region" description="Acidic residues" evidence="1">
    <location>
        <begin position="90"/>
        <end position="118"/>
    </location>
</feature>
<dbReference type="Proteomes" id="UP001148838">
    <property type="component" value="Unassembled WGS sequence"/>
</dbReference>
<feature type="compositionally biased region" description="Polar residues" evidence="1">
    <location>
        <begin position="126"/>
        <end position="136"/>
    </location>
</feature>
<reference evidence="2 3" key="1">
    <citation type="journal article" date="2022" name="Allergy">
        <title>Genome assembly and annotation of Periplaneta americana reveal a comprehensive cockroach allergen profile.</title>
        <authorList>
            <person name="Wang L."/>
            <person name="Xiong Q."/>
            <person name="Saelim N."/>
            <person name="Wang L."/>
            <person name="Nong W."/>
            <person name="Wan A.T."/>
            <person name="Shi M."/>
            <person name="Liu X."/>
            <person name="Cao Q."/>
            <person name="Hui J.H.L."/>
            <person name="Sookrung N."/>
            <person name="Leung T.F."/>
            <person name="Tungtrongchitr A."/>
            <person name="Tsui S.K.W."/>
        </authorList>
    </citation>
    <scope>NUCLEOTIDE SEQUENCE [LARGE SCALE GENOMIC DNA]</scope>
    <source>
        <strain evidence="2">PWHHKU_190912</strain>
    </source>
</reference>
<accession>A0ABQ8TGT4</accession>
<keyword evidence="3" id="KW-1185">Reference proteome</keyword>
<comment type="caution">
    <text evidence="2">The sequence shown here is derived from an EMBL/GenBank/DDBJ whole genome shotgun (WGS) entry which is preliminary data.</text>
</comment>
<feature type="region of interest" description="Disordered" evidence="1">
    <location>
        <begin position="75"/>
        <end position="150"/>
    </location>
</feature>
<protein>
    <submittedName>
        <fullName evidence="2">Uncharacterized protein</fullName>
    </submittedName>
</protein>
<sequence length="169" mass="19483">MIEEDGSIPKIRSANSTLSTLNFITTWLGIEHVPSGWKSRALAFESQRGIRRERTDWDWTRTRAARVGPLYYPGWNVQWRPAPEQAERTGDDDDDDDHDNDGGDDDDDHDDDDDDEEERIVREGKLSQNASRSAMSRFSGKMRLKKKPITSMDELDRSMIRCKVYGPYS</sequence>
<organism evidence="2 3">
    <name type="scientific">Periplaneta americana</name>
    <name type="common">American cockroach</name>
    <name type="synonym">Blatta americana</name>
    <dbReference type="NCBI Taxonomy" id="6978"/>
    <lineage>
        <taxon>Eukaryota</taxon>
        <taxon>Metazoa</taxon>
        <taxon>Ecdysozoa</taxon>
        <taxon>Arthropoda</taxon>
        <taxon>Hexapoda</taxon>
        <taxon>Insecta</taxon>
        <taxon>Pterygota</taxon>
        <taxon>Neoptera</taxon>
        <taxon>Polyneoptera</taxon>
        <taxon>Dictyoptera</taxon>
        <taxon>Blattodea</taxon>
        <taxon>Blattoidea</taxon>
        <taxon>Blattidae</taxon>
        <taxon>Blattinae</taxon>
        <taxon>Periplaneta</taxon>
    </lineage>
</organism>
<name>A0ABQ8TGT4_PERAM</name>
<evidence type="ECO:0000256" key="1">
    <source>
        <dbReference type="SAM" id="MobiDB-lite"/>
    </source>
</evidence>
<proteinExistence type="predicted"/>
<evidence type="ECO:0000313" key="3">
    <source>
        <dbReference type="Proteomes" id="UP001148838"/>
    </source>
</evidence>
<dbReference type="EMBL" id="JAJSOF020000011">
    <property type="protein sequence ID" value="KAJ4444947.1"/>
    <property type="molecule type" value="Genomic_DNA"/>
</dbReference>
<gene>
    <name evidence="2" type="ORF">ANN_06746</name>
</gene>
<evidence type="ECO:0000313" key="2">
    <source>
        <dbReference type="EMBL" id="KAJ4444947.1"/>
    </source>
</evidence>